<proteinExistence type="predicted"/>
<evidence type="ECO:0000256" key="2">
    <source>
        <dbReference type="ARBA" id="ARBA00022801"/>
    </source>
</evidence>
<feature type="non-terminal residue" evidence="5">
    <location>
        <position position="1"/>
    </location>
</feature>
<gene>
    <name evidence="5" type="ORF">CHLNCDRAFT_12084</name>
</gene>
<dbReference type="STRING" id="554065.E1ZP29"/>
<dbReference type="KEGG" id="cvr:CHLNCDRAFT_12084"/>
<feature type="domain" description="Exonuclease" evidence="4">
    <location>
        <begin position="1"/>
        <end position="134"/>
    </location>
</feature>
<evidence type="ECO:0000313" key="5">
    <source>
        <dbReference type="EMBL" id="EFN52443.1"/>
    </source>
</evidence>
<protein>
    <recommendedName>
        <fullName evidence="4">Exonuclease domain-containing protein</fullName>
    </recommendedName>
</protein>
<evidence type="ECO:0000256" key="1">
    <source>
        <dbReference type="ARBA" id="ARBA00022722"/>
    </source>
</evidence>
<feature type="non-terminal residue" evidence="5">
    <location>
        <position position="134"/>
    </location>
</feature>
<dbReference type="RefSeq" id="XP_005844545.1">
    <property type="nucleotide sequence ID" value="XM_005844483.1"/>
</dbReference>
<dbReference type="EMBL" id="GL433856">
    <property type="protein sequence ID" value="EFN52443.1"/>
    <property type="molecule type" value="Genomic_DNA"/>
</dbReference>
<accession>E1ZP29</accession>
<dbReference type="OrthoDB" id="206335at2759"/>
<dbReference type="SMART" id="SM00479">
    <property type="entry name" value="EXOIII"/>
    <property type="match status" value="1"/>
</dbReference>
<dbReference type="GO" id="GO:0005634">
    <property type="term" value="C:nucleus"/>
    <property type="evidence" value="ECO:0007669"/>
    <property type="project" value="TreeGrafter"/>
</dbReference>
<dbReference type="Proteomes" id="UP000008141">
    <property type="component" value="Unassembled WGS sequence"/>
</dbReference>
<sequence length="134" mass="14705">DLVALDCEMCITEAGFELTRATLVDRQGQQVLLDELCVPHNPITDHNTRYSGITAEMLEGVTTRLADVQASIRDLVAAETLVVAHSGENDLQALKIIHANVIDTSVLFPHPRGPPFKSALRVLASRHLTRTIQQ</sequence>
<dbReference type="SUPFAM" id="SSF53098">
    <property type="entry name" value="Ribonuclease H-like"/>
    <property type="match status" value="1"/>
</dbReference>
<dbReference type="GO" id="GO:0003676">
    <property type="term" value="F:nucleic acid binding"/>
    <property type="evidence" value="ECO:0007669"/>
    <property type="project" value="InterPro"/>
</dbReference>
<reference evidence="5 6" key="1">
    <citation type="journal article" date="2010" name="Plant Cell">
        <title>The Chlorella variabilis NC64A genome reveals adaptation to photosymbiosis, coevolution with viruses, and cryptic sex.</title>
        <authorList>
            <person name="Blanc G."/>
            <person name="Duncan G."/>
            <person name="Agarkova I."/>
            <person name="Borodovsky M."/>
            <person name="Gurnon J."/>
            <person name="Kuo A."/>
            <person name="Lindquist E."/>
            <person name="Lucas S."/>
            <person name="Pangilinan J."/>
            <person name="Polle J."/>
            <person name="Salamov A."/>
            <person name="Terry A."/>
            <person name="Yamada T."/>
            <person name="Dunigan D.D."/>
            <person name="Grigoriev I.V."/>
            <person name="Claverie J.M."/>
            <person name="Van Etten J.L."/>
        </authorList>
    </citation>
    <scope>NUCLEOTIDE SEQUENCE [LARGE SCALE GENOMIC DNA]</scope>
    <source>
        <strain evidence="5 6">NC64A</strain>
    </source>
</reference>
<dbReference type="PANTHER" id="PTHR12801:SF157">
    <property type="entry name" value="SMALL RNA DEGRADING NUCLEASE 5"/>
    <property type="match status" value="1"/>
</dbReference>
<dbReference type="InterPro" id="IPR012337">
    <property type="entry name" value="RNaseH-like_sf"/>
</dbReference>
<organism evidence="6">
    <name type="scientific">Chlorella variabilis</name>
    <name type="common">Green alga</name>
    <dbReference type="NCBI Taxonomy" id="554065"/>
    <lineage>
        <taxon>Eukaryota</taxon>
        <taxon>Viridiplantae</taxon>
        <taxon>Chlorophyta</taxon>
        <taxon>core chlorophytes</taxon>
        <taxon>Trebouxiophyceae</taxon>
        <taxon>Chlorellales</taxon>
        <taxon>Chlorellaceae</taxon>
        <taxon>Chlorella clade</taxon>
        <taxon>Chlorella</taxon>
    </lineage>
</organism>
<keyword evidence="3" id="KW-0269">Exonuclease</keyword>
<dbReference type="Gene3D" id="3.30.420.10">
    <property type="entry name" value="Ribonuclease H-like superfamily/Ribonuclease H"/>
    <property type="match status" value="1"/>
</dbReference>
<dbReference type="InterPro" id="IPR047021">
    <property type="entry name" value="REXO1/3/4-like"/>
</dbReference>
<dbReference type="InterPro" id="IPR013520">
    <property type="entry name" value="Ribonucl_H"/>
</dbReference>
<evidence type="ECO:0000313" key="6">
    <source>
        <dbReference type="Proteomes" id="UP000008141"/>
    </source>
</evidence>
<dbReference type="AlphaFoldDB" id="E1ZP29"/>
<dbReference type="CDD" id="cd06145">
    <property type="entry name" value="REX1_like"/>
    <property type="match status" value="1"/>
</dbReference>
<keyword evidence="1" id="KW-0540">Nuclease</keyword>
<evidence type="ECO:0000256" key="3">
    <source>
        <dbReference type="ARBA" id="ARBA00022839"/>
    </source>
</evidence>
<dbReference type="InterPro" id="IPR036397">
    <property type="entry name" value="RNaseH_sf"/>
</dbReference>
<dbReference type="GeneID" id="17351884"/>
<dbReference type="OMA" id="SECARCT"/>
<keyword evidence="6" id="KW-1185">Reference proteome</keyword>
<dbReference type="PANTHER" id="PTHR12801">
    <property type="entry name" value="RNA EXONUCLEASE REXO1 / RECO3 FAMILY MEMBER-RELATED"/>
    <property type="match status" value="1"/>
</dbReference>
<dbReference type="GO" id="GO:0004527">
    <property type="term" value="F:exonuclease activity"/>
    <property type="evidence" value="ECO:0007669"/>
    <property type="project" value="UniProtKB-KW"/>
</dbReference>
<evidence type="ECO:0000259" key="4">
    <source>
        <dbReference type="SMART" id="SM00479"/>
    </source>
</evidence>
<dbReference type="InterPro" id="IPR034922">
    <property type="entry name" value="REX1-like_exo"/>
</dbReference>
<name>E1ZP29_CHLVA</name>
<keyword evidence="2" id="KW-0378">Hydrolase</keyword>
<dbReference type="eggNOG" id="KOG2248">
    <property type="taxonomic scope" value="Eukaryota"/>
</dbReference>
<dbReference type="InParanoid" id="E1ZP29"/>